<proteinExistence type="predicted"/>
<evidence type="ECO:0000313" key="2">
    <source>
        <dbReference type="EMBL" id="PNR34261.1"/>
    </source>
</evidence>
<evidence type="ECO:0000313" key="4">
    <source>
        <dbReference type="Proteomes" id="UP000006727"/>
    </source>
</evidence>
<feature type="compositionally biased region" description="Low complexity" evidence="1">
    <location>
        <begin position="34"/>
        <end position="51"/>
    </location>
</feature>
<dbReference type="Gramene" id="Pp3c19_13400V3.1">
    <property type="protein sequence ID" value="Pp3c19_13400V3.1"/>
    <property type="gene ID" value="Pp3c19_13400"/>
</dbReference>
<organism evidence="2">
    <name type="scientific">Physcomitrium patens</name>
    <name type="common">Spreading-leaved earth moss</name>
    <name type="synonym">Physcomitrella patens</name>
    <dbReference type="NCBI Taxonomy" id="3218"/>
    <lineage>
        <taxon>Eukaryota</taxon>
        <taxon>Viridiplantae</taxon>
        <taxon>Streptophyta</taxon>
        <taxon>Embryophyta</taxon>
        <taxon>Bryophyta</taxon>
        <taxon>Bryophytina</taxon>
        <taxon>Bryopsida</taxon>
        <taxon>Funariidae</taxon>
        <taxon>Funariales</taxon>
        <taxon>Funariaceae</taxon>
        <taxon>Physcomitrium</taxon>
    </lineage>
</organism>
<protein>
    <submittedName>
        <fullName evidence="2 3">Uncharacterized protein</fullName>
    </submittedName>
</protein>
<reference evidence="3" key="3">
    <citation type="submission" date="2020-12" db="UniProtKB">
        <authorList>
            <consortium name="EnsemblPlants"/>
        </authorList>
    </citation>
    <scope>IDENTIFICATION</scope>
</reference>
<evidence type="ECO:0000313" key="3">
    <source>
        <dbReference type="EnsemblPlants" id="Pp3c19_13400V3.1"/>
    </source>
</evidence>
<accession>A0A2K1IYB1</accession>
<dbReference type="EMBL" id="ABEU02000019">
    <property type="protein sequence ID" value="PNR34261.1"/>
    <property type="molecule type" value="Genomic_DNA"/>
</dbReference>
<reference evidence="2 4" key="1">
    <citation type="journal article" date="2008" name="Science">
        <title>The Physcomitrella genome reveals evolutionary insights into the conquest of land by plants.</title>
        <authorList>
            <person name="Rensing S."/>
            <person name="Lang D."/>
            <person name="Zimmer A."/>
            <person name="Terry A."/>
            <person name="Salamov A."/>
            <person name="Shapiro H."/>
            <person name="Nishiyama T."/>
            <person name="Perroud P.-F."/>
            <person name="Lindquist E."/>
            <person name="Kamisugi Y."/>
            <person name="Tanahashi T."/>
            <person name="Sakakibara K."/>
            <person name="Fujita T."/>
            <person name="Oishi K."/>
            <person name="Shin-I T."/>
            <person name="Kuroki Y."/>
            <person name="Toyoda A."/>
            <person name="Suzuki Y."/>
            <person name="Hashimoto A."/>
            <person name="Yamaguchi K."/>
            <person name="Sugano A."/>
            <person name="Kohara Y."/>
            <person name="Fujiyama A."/>
            <person name="Anterola A."/>
            <person name="Aoki S."/>
            <person name="Ashton N."/>
            <person name="Barbazuk W.B."/>
            <person name="Barker E."/>
            <person name="Bennetzen J."/>
            <person name="Bezanilla M."/>
            <person name="Blankenship R."/>
            <person name="Cho S.H."/>
            <person name="Dutcher S."/>
            <person name="Estelle M."/>
            <person name="Fawcett J.A."/>
            <person name="Gundlach H."/>
            <person name="Hanada K."/>
            <person name="Heyl A."/>
            <person name="Hicks K.A."/>
            <person name="Hugh J."/>
            <person name="Lohr M."/>
            <person name="Mayer K."/>
            <person name="Melkozernov A."/>
            <person name="Murata T."/>
            <person name="Nelson D."/>
            <person name="Pils B."/>
            <person name="Prigge M."/>
            <person name="Reiss B."/>
            <person name="Renner T."/>
            <person name="Rombauts S."/>
            <person name="Rushton P."/>
            <person name="Sanderfoot A."/>
            <person name="Schween G."/>
            <person name="Shiu S.-H."/>
            <person name="Stueber K."/>
            <person name="Theodoulou F.L."/>
            <person name="Tu H."/>
            <person name="Van de Peer Y."/>
            <person name="Verrier P.J."/>
            <person name="Waters E."/>
            <person name="Wood A."/>
            <person name="Yang L."/>
            <person name="Cove D."/>
            <person name="Cuming A."/>
            <person name="Hasebe M."/>
            <person name="Lucas S."/>
            <person name="Mishler D.B."/>
            <person name="Reski R."/>
            <person name="Grigoriev I."/>
            <person name="Quatrano R.S."/>
            <person name="Boore J.L."/>
        </authorList>
    </citation>
    <scope>NUCLEOTIDE SEQUENCE [LARGE SCALE GENOMIC DNA]</scope>
    <source>
        <strain evidence="3 4">cv. Gransden 2004</strain>
    </source>
</reference>
<dbReference type="AlphaFoldDB" id="A0A2K1IYB1"/>
<dbReference type="Proteomes" id="UP000006727">
    <property type="component" value="Chromosome 19"/>
</dbReference>
<evidence type="ECO:0000256" key="1">
    <source>
        <dbReference type="SAM" id="MobiDB-lite"/>
    </source>
</evidence>
<feature type="compositionally biased region" description="Polar residues" evidence="1">
    <location>
        <begin position="82"/>
        <end position="91"/>
    </location>
</feature>
<keyword evidence="4" id="KW-1185">Reference proteome</keyword>
<gene>
    <name evidence="2" type="ORF">PHYPA_024078</name>
</gene>
<feature type="region of interest" description="Disordered" evidence="1">
    <location>
        <begin position="13"/>
        <end position="60"/>
    </location>
</feature>
<name>A0A2K1IYB1_PHYPA</name>
<reference evidence="2 4" key="2">
    <citation type="journal article" date="2018" name="Plant J.">
        <title>The Physcomitrella patens chromosome-scale assembly reveals moss genome structure and evolution.</title>
        <authorList>
            <person name="Lang D."/>
            <person name="Ullrich K.K."/>
            <person name="Murat F."/>
            <person name="Fuchs J."/>
            <person name="Jenkins J."/>
            <person name="Haas F.B."/>
            <person name="Piednoel M."/>
            <person name="Gundlach H."/>
            <person name="Van Bel M."/>
            <person name="Meyberg R."/>
            <person name="Vives C."/>
            <person name="Morata J."/>
            <person name="Symeonidi A."/>
            <person name="Hiss M."/>
            <person name="Muchero W."/>
            <person name="Kamisugi Y."/>
            <person name="Saleh O."/>
            <person name="Blanc G."/>
            <person name="Decker E.L."/>
            <person name="van Gessel N."/>
            <person name="Grimwood J."/>
            <person name="Hayes R.D."/>
            <person name="Graham S.W."/>
            <person name="Gunter L.E."/>
            <person name="McDaniel S.F."/>
            <person name="Hoernstein S.N.W."/>
            <person name="Larsson A."/>
            <person name="Li F.W."/>
            <person name="Perroud P.F."/>
            <person name="Phillips J."/>
            <person name="Ranjan P."/>
            <person name="Rokshar D.S."/>
            <person name="Rothfels C.J."/>
            <person name="Schneider L."/>
            <person name="Shu S."/>
            <person name="Stevenson D.W."/>
            <person name="Thummler F."/>
            <person name="Tillich M."/>
            <person name="Villarreal Aguilar J.C."/>
            <person name="Widiez T."/>
            <person name="Wong G.K."/>
            <person name="Wymore A."/>
            <person name="Zhang Y."/>
            <person name="Zimmer A.D."/>
            <person name="Quatrano R.S."/>
            <person name="Mayer K.F.X."/>
            <person name="Goodstein D."/>
            <person name="Casacuberta J.M."/>
            <person name="Vandepoele K."/>
            <person name="Reski R."/>
            <person name="Cuming A.C."/>
            <person name="Tuskan G.A."/>
            <person name="Maumus F."/>
            <person name="Salse J."/>
            <person name="Schmutz J."/>
            <person name="Rensing S.A."/>
        </authorList>
    </citation>
    <scope>NUCLEOTIDE SEQUENCE [LARGE SCALE GENOMIC DNA]</scope>
    <source>
        <strain evidence="3 4">cv. Gransden 2004</strain>
    </source>
</reference>
<feature type="compositionally biased region" description="Polar residues" evidence="1">
    <location>
        <begin position="13"/>
        <end position="24"/>
    </location>
</feature>
<dbReference type="InParanoid" id="A0A2K1IYB1"/>
<feature type="region of interest" description="Disordered" evidence="1">
    <location>
        <begin position="82"/>
        <end position="101"/>
    </location>
</feature>
<dbReference type="EnsemblPlants" id="Pp3c19_13400V3.1">
    <property type="protein sequence ID" value="Pp3c19_13400V3.1"/>
    <property type="gene ID" value="Pp3c19_13400"/>
</dbReference>
<sequence length="295" mass="32853">MATYLALSSYVTSDTTCSSPNSPATLVKKKKQKSNQTKPNQKNPNKTTSNKNNKKPKKKVCVQTITHTSNLCNWTVRPTNNLSKLPETTSENSRRKKGSRNTLFKLIHGRRAAAASSEKGHCLSLTLITTAIRALSSSISLFPSLLLDGALTGRRLGCPQPKCRESMRVGDLLKLERVQVERESMIELKLVQGSKGPASEQSTLAIGKSVQQNIAKQWNLTCTETTHGVRSMDQDNRWGRHSCDSPPTRNHRAFQSWAHHHLVAHARFPPSFSQSFSWVKTECDNDEGEGEEEDE</sequence>